<gene>
    <name evidence="2" type="ORF">ERJ77_28580</name>
</gene>
<protein>
    <submittedName>
        <fullName evidence="2">Diguanylate cyclase</fullName>
    </submittedName>
</protein>
<reference evidence="2" key="1">
    <citation type="journal article" date="2021" name="PeerJ">
        <title>Analysis of 44 Vibrio anguillarum genomes reveals high genetic diversity.</title>
        <authorList>
            <person name="Hansen M.J."/>
            <person name="Dalsgaard I."/>
        </authorList>
    </citation>
    <scope>NUCLEOTIDE SEQUENCE</scope>
    <source>
        <strain evidence="2">850617-1/1</strain>
    </source>
</reference>
<evidence type="ECO:0000259" key="1">
    <source>
        <dbReference type="Pfam" id="PF05228"/>
    </source>
</evidence>
<evidence type="ECO:0000313" key="2">
    <source>
        <dbReference type="EMBL" id="MBF4438374.1"/>
    </source>
</evidence>
<dbReference type="AlphaFoldDB" id="A0AAW4BNE5"/>
<dbReference type="InterPro" id="IPR007892">
    <property type="entry name" value="CHASE4"/>
</dbReference>
<feature type="non-terminal residue" evidence="2">
    <location>
        <position position="1"/>
    </location>
</feature>
<dbReference type="Proteomes" id="UP000786185">
    <property type="component" value="Unassembled WGS sequence"/>
</dbReference>
<proteinExistence type="predicted"/>
<comment type="caution">
    <text evidence="2">The sequence shown here is derived from an EMBL/GenBank/DDBJ whole genome shotgun (WGS) entry which is preliminary data.</text>
</comment>
<sequence length="70" mass="7988">EINRVQTILNMQKTDMGVSLADYAAWNEMANFIAKPNDEFIRDSIGNHVFESKVLDGIFIFNPDVQLVWG</sequence>
<feature type="domain" description="CHASE4" evidence="1">
    <location>
        <begin position="9"/>
        <end position="69"/>
    </location>
</feature>
<organism evidence="2 3">
    <name type="scientific">Vibrio anguillarum</name>
    <name type="common">Listonella anguillarum</name>
    <dbReference type="NCBI Taxonomy" id="55601"/>
    <lineage>
        <taxon>Bacteria</taxon>
        <taxon>Pseudomonadati</taxon>
        <taxon>Pseudomonadota</taxon>
        <taxon>Gammaproteobacteria</taxon>
        <taxon>Vibrionales</taxon>
        <taxon>Vibrionaceae</taxon>
        <taxon>Vibrio</taxon>
    </lineage>
</organism>
<dbReference type="EMBL" id="SCLC01002008">
    <property type="protein sequence ID" value="MBF4438374.1"/>
    <property type="molecule type" value="Genomic_DNA"/>
</dbReference>
<accession>A0AAW4BNE5</accession>
<feature type="non-terminal residue" evidence="2">
    <location>
        <position position="70"/>
    </location>
</feature>
<name>A0AAW4BNE5_VIBAN</name>
<dbReference type="Pfam" id="PF05228">
    <property type="entry name" value="CHASE4"/>
    <property type="match status" value="1"/>
</dbReference>
<evidence type="ECO:0000313" key="3">
    <source>
        <dbReference type="Proteomes" id="UP000786185"/>
    </source>
</evidence>